<dbReference type="GO" id="GO:0005869">
    <property type="term" value="C:dynactin complex"/>
    <property type="evidence" value="ECO:0007669"/>
    <property type="project" value="InterPro"/>
</dbReference>
<evidence type="ECO:0000256" key="12">
    <source>
        <dbReference type="ARBA" id="ARBA00034864"/>
    </source>
</evidence>
<evidence type="ECO:0000256" key="9">
    <source>
        <dbReference type="ARBA" id="ARBA00023054"/>
    </source>
</evidence>
<evidence type="ECO:0000256" key="8">
    <source>
        <dbReference type="ARBA" id="ARBA00022990"/>
    </source>
</evidence>
<dbReference type="Proteomes" id="UP000803884">
    <property type="component" value="Unassembled WGS sequence"/>
</dbReference>
<evidence type="ECO:0000256" key="6">
    <source>
        <dbReference type="ARBA" id="ARBA00022553"/>
    </source>
</evidence>
<keyword evidence="6" id="KW-0597">Phosphoprotein</keyword>
<accession>A0AB34L5N0</accession>
<reference evidence="15 16" key="1">
    <citation type="journal article" date="2020" name="Microbiol. Resour. Announc.">
        <title>Draft Genome Sequence of a Cladosporium Species Isolated from the Mesophotic Ascidian Didemnum maculosum.</title>
        <authorList>
            <person name="Gioti A."/>
            <person name="Siaperas R."/>
            <person name="Nikolaivits E."/>
            <person name="Le Goff G."/>
            <person name="Ouazzani J."/>
            <person name="Kotoulas G."/>
            <person name="Topakas E."/>
        </authorList>
    </citation>
    <scope>NUCLEOTIDE SEQUENCE [LARGE SCALE GENOMIC DNA]</scope>
    <source>
        <strain evidence="15 16">TM138-S3</strain>
    </source>
</reference>
<feature type="region of interest" description="Disordered" evidence="14">
    <location>
        <begin position="243"/>
        <end position="281"/>
    </location>
</feature>
<organism evidence="15 16">
    <name type="scientific">Cladosporium halotolerans</name>
    <dbReference type="NCBI Taxonomy" id="1052096"/>
    <lineage>
        <taxon>Eukaryota</taxon>
        <taxon>Fungi</taxon>
        <taxon>Dikarya</taxon>
        <taxon>Ascomycota</taxon>
        <taxon>Pezizomycotina</taxon>
        <taxon>Dothideomycetes</taxon>
        <taxon>Dothideomycetidae</taxon>
        <taxon>Cladosporiales</taxon>
        <taxon>Cladosporiaceae</taxon>
        <taxon>Cladosporium</taxon>
    </lineage>
</organism>
<gene>
    <name evidence="15" type="ORF">WHR41_00452</name>
</gene>
<evidence type="ECO:0000256" key="11">
    <source>
        <dbReference type="ARBA" id="ARBA00034776"/>
    </source>
</evidence>
<keyword evidence="16" id="KW-1185">Reference proteome</keyword>
<dbReference type="RefSeq" id="XP_069234221.1">
    <property type="nucleotide sequence ID" value="XM_069369058.1"/>
</dbReference>
<dbReference type="GeneID" id="96001896"/>
<evidence type="ECO:0000313" key="15">
    <source>
        <dbReference type="EMBL" id="KAL1591116.1"/>
    </source>
</evidence>
<evidence type="ECO:0000256" key="13">
    <source>
        <dbReference type="ARBA" id="ARBA00093507"/>
    </source>
</evidence>
<evidence type="ECO:0000256" key="1">
    <source>
        <dbReference type="ARBA" id="ARBA00004300"/>
    </source>
</evidence>
<sequence>MAAPFPYTHYACPCSSSSGPVISKRASQLEPDEDQETFNPHDPRAAYSLYPLDHLLFCDECSQIRCPKCVNDEIINWFCPSCLFEVPSSAVRSENNRCSRNCYNCPSCSSPLHVTQVEKQDDGMLKPGDGRTGDEAYLLFCQYCDWTTLDIGVQFSRPTKITEQLNKARKARYTVQQPDSEDADKTVSKQLRNHDDAFDRLSVFYTEQMDETGESGNSWGSAYGSPANLARIMSLYGGLTHGALKKSREKPQPMREAAGEEEGLATYSPSDQDMDEETLQKMQTRGWDETASEEQALSTPANYGARFKDELWPAATTLRTKRGKRCRTCRQFIIRPEPKSGSARYRIRIIAHNNIPRLSLRPLHPIGPVQNPSFVMKSDHAYKDPILQPLSAQQFVLTLRNPIFETVKISLATPATTPGRVASRVTILCPSFEIGPAGDVWDEALSSSTSTIRPSDGGRSAAMASLTGTAEGEKQPEAGKIWEKTRNSTSVILEIVPGSLRPTSSIGLRDDEVKETVEEAEDDDVLEIPIYVRAEWTVDVHGEKGGEKEPKELGYWCVLGVGRIAA</sequence>
<dbReference type="AlphaFoldDB" id="A0AB34L5N0"/>
<dbReference type="GO" id="GO:0001725">
    <property type="term" value="C:stress fiber"/>
    <property type="evidence" value="ECO:0007669"/>
    <property type="project" value="UniProtKB-SubCell"/>
</dbReference>
<dbReference type="PANTHER" id="PTHR13034">
    <property type="entry name" value="DYNACTIN P62 SUBUNIT"/>
    <property type="match status" value="1"/>
</dbReference>
<evidence type="ECO:0000256" key="3">
    <source>
        <dbReference type="ARBA" id="ARBA00004657"/>
    </source>
</evidence>
<evidence type="ECO:0000313" key="16">
    <source>
        <dbReference type="Proteomes" id="UP000803884"/>
    </source>
</evidence>
<evidence type="ECO:0000256" key="4">
    <source>
        <dbReference type="ARBA" id="ARBA00022490"/>
    </source>
</evidence>
<keyword evidence="5" id="KW-1017">Isopeptide bond</keyword>
<evidence type="ECO:0000256" key="2">
    <source>
        <dbReference type="ARBA" id="ARBA00004529"/>
    </source>
</evidence>
<comment type="subcellular location">
    <subcellularLocation>
        <location evidence="1">Cytoplasm</location>
        <location evidence="1">Cytoskeleton</location>
        <location evidence="1">Microtubule organizing center</location>
        <location evidence="1">Centrosome</location>
    </subcellularLocation>
    <subcellularLocation>
        <location evidence="2">Cytoplasm</location>
        <location evidence="2">Cytoskeleton</location>
        <location evidence="2">Stress fiber</location>
    </subcellularLocation>
    <subcellularLocation>
        <location evidence="3">Cytoplasm</location>
        <location evidence="3">Myofibril</location>
    </subcellularLocation>
</comment>
<evidence type="ECO:0000256" key="14">
    <source>
        <dbReference type="SAM" id="MobiDB-lite"/>
    </source>
</evidence>
<evidence type="ECO:0000256" key="5">
    <source>
        <dbReference type="ARBA" id="ARBA00022499"/>
    </source>
</evidence>
<proteinExistence type="inferred from homology"/>
<protein>
    <recommendedName>
        <fullName evidence="12">Dynactin subunit 4</fullName>
    </recommendedName>
</protein>
<keyword evidence="4" id="KW-0963">Cytoplasm</keyword>
<name>A0AB34L5N0_9PEZI</name>
<feature type="region of interest" description="Disordered" evidence="14">
    <location>
        <begin position="448"/>
        <end position="476"/>
    </location>
</feature>
<evidence type="ECO:0000256" key="10">
    <source>
        <dbReference type="ARBA" id="ARBA00023212"/>
    </source>
</evidence>
<keyword evidence="9" id="KW-0175">Coiled coil</keyword>
<dbReference type="InterPro" id="IPR008603">
    <property type="entry name" value="DCTN4"/>
</dbReference>
<dbReference type="Pfam" id="PF05502">
    <property type="entry name" value="Dynactin_p62"/>
    <property type="match status" value="1"/>
</dbReference>
<comment type="similarity">
    <text evidence="11">Belongs to the dynactin subunit 4 family.</text>
</comment>
<comment type="caution">
    <text evidence="15">The sequence shown here is derived from an EMBL/GenBank/DDBJ whole genome shotgun (WGS) entry which is preliminary data.</text>
</comment>
<dbReference type="EMBL" id="JAAQHG020000001">
    <property type="protein sequence ID" value="KAL1591116.1"/>
    <property type="molecule type" value="Genomic_DNA"/>
</dbReference>
<evidence type="ECO:0000256" key="7">
    <source>
        <dbReference type="ARBA" id="ARBA00022843"/>
    </source>
</evidence>
<keyword evidence="8" id="KW-0007">Acetylation</keyword>
<keyword evidence="10" id="KW-0206">Cytoskeleton</keyword>
<comment type="subunit">
    <text evidence="13">Subunit of dynactin, a multiprotein complex part of a tripartite complex with dynein and a adapter, such as BICDL1, BICD2 or HOOK3. The dynactin complex is built around ACTR1A/ACTB filament and consists of an actin-related filament composed of a shoulder domain, a pointed end and a barbed end. Its length is defined by its flexible shoulder domain. The soulder is composed of 2 DCTN1 subunits, 4 DCTN2 and 2 DCTN3. The 4 DCNT2 (via N-terminus) bind the ACTR1A filament and act as molecular rulers to determine the length. The pointed end is important for binding dynein-dynactin cargo adapters. Consists of 4 subunits: ACTR10, DCNT4, DCTN5 and DCTN6. The barbed end is composed of a CAPZA1:CAPZB heterodimers, which binds ACTR1A/ACTB filament and dynactin and stabilizes dynactin. Interacts with ATP7B, but not ATP7A, in a copper-dependent manner. Interacts with ANK2; this interaction is required for localization at costameres. Interacts with N4BP2L1.</text>
</comment>
<keyword evidence="7" id="KW-0832">Ubl conjugation</keyword>
<dbReference type="PANTHER" id="PTHR13034:SF2">
    <property type="entry name" value="DYNACTIN SUBUNIT 4"/>
    <property type="match status" value="1"/>
</dbReference>